<evidence type="ECO:0000256" key="1">
    <source>
        <dbReference type="SAM" id="MobiDB-lite"/>
    </source>
</evidence>
<proteinExistence type="predicted"/>
<feature type="region of interest" description="Disordered" evidence="1">
    <location>
        <begin position="355"/>
        <end position="398"/>
    </location>
</feature>
<gene>
    <name evidence="2" type="ORF">P5673_002143</name>
</gene>
<name>A0AAD9VFX5_ACRCE</name>
<feature type="compositionally biased region" description="Low complexity" evidence="1">
    <location>
        <begin position="240"/>
        <end position="265"/>
    </location>
</feature>
<evidence type="ECO:0000313" key="3">
    <source>
        <dbReference type="Proteomes" id="UP001249851"/>
    </source>
</evidence>
<reference evidence="2" key="2">
    <citation type="journal article" date="2023" name="Science">
        <title>Genomic signatures of disease resistance in endangered staghorn corals.</title>
        <authorList>
            <person name="Vollmer S.V."/>
            <person name="Selwyn J.D."/>
            <person name="Despard B.A."/>
            <person name="Roesel C.L."/>
        </authorList>
    </citation>
    <scope>NUCLEOTIDE SEQUENCE</scope>
    <source>
        <strain evidence="2">K2</strain>
    </source>
</reference>
<organism evidence="2 3">
    <name type="scientific">Acropora cervicornis</name>
    <name type="common">Staghorn coral</name>
    <dbReference type="NCBI Taxonomy" id="6130"/>
    <lineage>
        <taxon>Eukaryota</taxon>
        <taxon>Metazoa</taxon>
        <taxon>Cnidaria</taxon>
        <taxon>Anthozoa</taxon>
        <taxon>Hexacorallia</taxon>
        <taxon>Scleractinia</taxon>
        <taxon>Astrocoeniina</taxon>
        <taxon>Acroporidae</taxon>
        <taxon>Acropora</taxon>
    </lineage>
</organism>
<protein>
    <submittedName>
        <fullName evidence="2">Uncharacterized protein</fullName>
    </submittedName>
</protein>
<reference evidence="2" key="1">
    <citation type="journal article" date="2023" name="G3 (Bethesda)">
        <title>Whole genome assembly and annotation of the endangered Caribbean coral Acropora cervicornis.</title>
        <authorList>
            <person name="Selwyn J.D."/>
            <person name="Vollmer S.V."/>
        </authorList>
    </citation>
    <scope>NUCLEOTIDE SEQUENCE</scope>
    <source>
        <strain evidence="2">K2</strain>
    </source>
</reference>
<dbReference type="AlphaFoldDB" id="A0AAD9VFX5"/>
<feature type="compositionally biased region" description="Low complexity" evidence="1">
    <location>
        <begin position="380"/>
        <end position="389"/>
    </location>
</feature>
<keyword evidence="3" id="KW-1185">Reference proteome</keyword>
<feature type="region of interest" description="Disordered" evidence="1">
    <location>
        <begin position="216"/>
        <end position="267"/>
    </location>
</feature>
<comment type="caution">
    <text evidence="2">The sequence shown here is derived from an EMBL/GenBank/DDBJ whole genome shotgun (WGS) entry which is preliminary data.</text>
</comment>
<evidence type="ECO:0000313" key="2">
    <source>
        <dbReference type="EMBL" id="KAK2573108.1"/>
    </source>
</evidence>
<dbReference type="EMBL" id="JARQWQ010000003">
    <property type="protein sequence ID" value="KAK2573108.1"/>
    <property type="molecule type" value="Genomic_DNA"/>
</dbReference>
<sequence>MDQIEESVDVSVIEEHFFTPSEGERGGSSVNMSPCASQVQNEKCRTTISTSTLDPEGIAATDTKIIFKQENAENSVVRSLTTYLCLIKDHRVPCSQANSSFCLGSHIVALVSEIQRSTPQEQAQELSQLPENTEKSYVTSKEEEVHCYTDKEVITNSNKPEETSYEFSTYKGQGYLVLDDESSDVNYSLITSAFNQRYQGEGEKVDSLTVNESFSPEASFPTIPQLKTPRNENSADVAPKTGISNSAISSSNEKSIESSSYTSSGHELISTQSEYTVEIHGSNLSESNTRSLQDPNAKTSCYVVIVPIPLYFEHIVVQESQIEEDQMKDKSTPVLPDSLLGKVTEIETTQHVTAPTPVTTPMLPPSWTPALKTANQTPWTSTRVRVSPSPRRDKKSSPLISVCTTSTPIQPLQGNKQKYVIVQGNSRHLRGISSYHNSFTAPTVEEGHQPIYLQGEKSYFQQRSVDDYDEID</sequence>
<accession>A0AAD9VFX5</accession>
<dbReference type="Proteomes" id="UP001249851">
    <property type="component" value="Unassembled WGS sequence"/>
</dbReference>